<keyword evidence="2" id="KW-1185">Reference proteome</keyword>
<name>A0A8S1V204_PAROT</name>
<reference evidence="1" key="1">
    <citation type="submission" date="2021-01" db="EMBL/GenBank/DDBJ databases">
        <authorList>
            <consortium name="Genoscope - CEA"/>
            <person name="William W."/>
        </authorList>
    </citation>
    <scope>NUCLEOTIDE SEQUENCE</scope>
</reference>
<gene>
    <name evidence="1" type="ORF">POCTA_138.1.T0550238</name>
</gene>
<organism evidence="1 2">
    <name type="scientific">Paramecium octaurelia</name>
    <dbReference type="NCBI Taxonomy" id="43137"/>
    <lineage>
        <taxon>Eukaryota</taxon>
        <taxon>Sar</taxon>
        <taxon>Alveolata</taxon>
        <taxon>Ciliophora</taxon>
        <taxon>Intramacronucleata</taxon>
        <taxon>Oligohymenophorea</taxon>
        <taxon>Peniculida</taxon>
        <taxon>Parameciidae</taxon>
        <taxon>Paramecium</taxon>
    </lineage>
</organism>
<dbReference type="Proteomes" id="UP000683925">
    <property type="component" value="Unassembled WGS sequence"/>
</dbReference>
<protein>
    <submittedName>
        <fullName evidence="1">Uncharacterized protein</fullName>
    </submittedName>
</protein>
<comment type="caution">
    <text evidence="1">The sequence shown here is derived from an EMBL/GenBank/DDBJ whole genome shotgun (WGS) entry which is preliminary data.</text>
</comment>
<dbReference type="EMBL" id="CAJJDP010000055">
    <property type="protein sequence ID" value="CAD8170557.1"/>
    <property type="molecule type" value="Genomic_DNA"/>
</dbReference>
<dbReference type="AlphaFoldDB" id="A0A8S1V204"/>
<evidence type="ECO:0000313" key="1">
    <source>
        <dbReference type="EMBL" id="CAD8170557.1"/>
    </source>
</evidence>
<proteinExistence type="predicted"/>
<sequence>MQRASQIMREENEIEKDICDKKKIRYNQQLINVKQILQIKEVELINCKKALEESE</sequence>
<evidence type="ECO:0000313" key="2">
    <source>
        <dbReference type="Proteomes" id="UP000683925"/>
    </source>
</evidence>
<accession>A0A8S1V204</accession>